<evidence type="ECO:0000313" key="2">
    <source>
        <dbReference type="EMBL" id="CAD9819959.1"/>
    </source>
</evidence>
<sequence length="201" mass="23095">MLNEMVALLEKLADTHSTNKKKIVFLINNLDQIICIFQERRVSSGRELNTFVDLLMKQRELFVEEELLQNFSKMIAFVQQTEAHLARTMGGANSARNNRGDASGTMSAGVNPSVVQNLVSEFAANWKRSIDQINRNVLSYFSNFRNGMEILKQVLTQLLLYYTRFQDIIRRVWRSKLPPFCKDLVSTTVILAEIKKYALSI</sequence>
<feature type="domain" description="Vps52 C-terminal" evidence="1">
    <location>
        <begin position="3"/>
        <end position="62"/>
    </location>
</feature>
<dbReference type="GO" id="GO:0019905">
    <property type="term" value="F:syntaxin binding"/>
    <property type="evidence" value="ECO:0007669"/>
    <property type="project" value="TreeGrafter"/>
</dbReference>
<protein>
    <recommendedName>
        <fullName evidence="1">Vps52 C-terminal domain-containing protein</fullName>
    </recommendedName>
</protein>
<accession>A0A7S2UK77</accession>
<dbReference type="PANTHER" id="PTHR14190">
    <property type="entry name" value="SUPPRESSOR OF ACTIN MUTATIONS 2/VACUOLAR PROTEIN SORTING 52"/>
    <property type="match status" value="1"/>
</dbReference>
<dbReference type="InterPro" id="IPR048361">
    <property type="entry name" value="Vps52_C"/>
</dbReference>
<gene>
    <name evidence="2" type="ORF">ASEP1449_LOCUS11792</name>
</gene>
<dbReference type="EMBL" id="HBHQ01017634">
    <property type="protein sequence ID" value="CAD9819959.1"/>
    <property type="molecule type" value="Transcribed_RNA"/>
</dbReference>
<name>A0A7S2UK77_9STRA</name>
<dbReference type="GO" id="GO:0000938">
    <property type="term" value="C:GARP complex"/>
    <property type="evidence" value="ECO:0007669"/>
    <property type="project" value="TreeGrafter"/>
</dbReference>
<reference evidence="2" key="1">
    <citation type="submission" date="2021-01" db="EMBL/GenBank/DDBJ databases">
        <authorList>
            <person name="Corre E."/>
            <person name="Pelletier E."/>
            <person name="Niang G."/>
            <person name="Scheremetjew M."/>
            <person name="Finn R."/>
            <person name="Kale V."/>
            <person name="Holt S."/>
            <person name="Cochrane G."/>
            <person name="Meng A."/>
            <person name="Brown T."/>
            <person name="Cohen L."/>
        </authorList>
    </citation>
    <scope>NUCLEOTIDE SEQUENCE</scope>
    <source>
        <strain evidence="2">CCMP2084</strain>
    </source>
</reference>
<dbReference type="Pfam" id="PF20655">
    <property type="entry name" value="Vps52_C"/>
    <property type="match status" value="1"/>
</dbReference>
<proteinExistence type="predicted"/>
<dbReference type="PANTHER" id="PTHR14190:SF7">
    <property type="entry name" value="VACUOLAR PROTEIN SORTING-ASSOCIATED PROTEIN 52 HOMOLOG"/>
    <property type="match status" value="1"/>
</dbReference>
<dbReference type="GO" id="GO:0006896">
    <property type="term" value="P:Golgi to vacuole transport"/>
    <property type="evidence" value="ECO:0007669"/>
    <property type="project" value="TreeGrafter"/>
</dbReference>
<dbReference type="GO" id="GO:0042147">
    <property type="term" value="P:retrograde transport, endosome to Golgi"/>
    <property type="evidence" value="ECO:0007669"/>
    <property type="project" value="TreeGrafter"/>
</dbReference>
<dbReference type="GO" id="GO:0005829">
    <property type="term" value="C:cytosol"/>
    <property type="evidence" value="ECO:0007669"/>
    <property type="project" value="GOC"/>
</dbReference>
<evidence type="ECO:0000259" key="1">
    <source>
        <dbReference type="Pfam" id="PF20655"/>
    </source>
</evidence>
<dbReference type="AlphaFoldDB" id="A0A7S2UK77"/>
<dbReference type="InterPro" id="IPR007258">
    <property type="entry name" value="Vps52"/>
</dbReference>
<organism evidence="2">
    <name type="scientific">Attheya septentrionalis</name>
    <dbReference type="NCBI Taxonomy" id="420275"/>
    <lineage>
        <taxon>Eukaryota</taxon>
        <taxon>Sar</taxon>
        <taxon>Stramenopiles</taxon>
        <taxon>Ochrophyta</taxon>
        <taxon>Bacillariophyta</taxon>
        <taxon>Coscinodiscophyceae</taxon>
        <taxon>Chaetocerotophycidae</taxon>
        <taxon>Chaetocerotales</taxon>
        <taxon>Attheyaceae</taxon>
        <taxon>Attheya</taxon>
    </lineage>
</organism>
<dbReference type="GO" id="GO:0032456">
    <property type="term" value="P:endocytic recycling"/>
    <property type="evidence" value="ECO:0007669"/>
    <property type="project" value="TreeGrafter"/>
</dbReference>